<protein>
    <submittedName>
        <fullName evidence="5">Histone deacetylase complex subunit</fullName>
    </submittedName>
</protein>
<dbReference type="InterPro" id="IPR056015">
    <property type="entry name" value="DUF7593"/>
</dbReference>
<feature type="compositionally biased region" description="Basic and acidic residues" evidence="2">
    <location>
        <begin position="178"/>
        <end position="189"/>
    </location>
</feature>
<feature type="compositionally biased region" description="Low complexity" evidence="2">
    <location>
        <begin position="1041"/>
        <end position="1056"/>
    </location>
</feature>
<dbReference type="InterPro" id="IPR053210">
    <property type="entry name" value="ANKRD12"/>
</dbReference>
<dbReference type="GeneID" id="25980636"/>
<feature type="compositionally biased region" description="Low complexity" evidence="2">
    <location>
        <begin position="1642"/>
        <end position="1663"/>
    </location>
</feature>
<feature type="compositionally biased region" description="Basic and acidic residues" evidence="2">
    <location>
        <begin position="1006"/>
        <end position="1016"/>
    </location>
</feature>
<dbReference type="PANTHER" id="PTHR24149:SF14">
    <property type="entry name" value="ANKYRIN REPEAT DOMAIN 12"/>
    <property type="match status" value="1"/>
</dbReference>
<feature type="repeat" description="ANK" evidence="1">
    <location>
        <begin position="481"/>
        <end position="513"/>
    </location>
</feature>
<feature type="compositionally biased region" description="Polar residues" evidence="2">
    <location>
        <begin position="375"/>
        <end position="387"/>
    </location>
</feature>
<feature type="region of interest" description="Disordered" evidence="2">
    <location>
        <begin position="1631"/>
        <end position="1663"/>
    </location>
</feature>
<feature type="domain" description="DUF7593" evidence="3">
    <location>
        <begin position="1320"/>
        <end position="1479"/>
    </location>
</feature>
<keyword evidence="6" id="KW-1185">Reference proteome</keyword>
<dbReference type="InterPro" id="IPR002110">
    <property type="entry name" value="Ankyrin_rpt"/>
</dbReference>
<feature type="compositionally biased region" description="Basic and acidic residues" evidence="2">
    <location>
        <begin position="834"/>
        <end position="845"/>
    </location>
</feature>
<dbReference type="OrthoDB" id="194358at2759"/>
<dbReference type="Gene3D" id="1.25.40.20">
    <property type="entry name" value="Ankyrin repeat-containing domain"/>
    <property type="match status" value="2"/>
</dbReference>
<feature type="compositionally biased region" description="Polar residues" evidence="2">
    <location>
        <begin position="73"/>
        <end position="82"/>
    </location>
</feature>
<feature type="region of interest" description="Disordered" evidence="2">
    <location>
        <begin position="571"/>
        <end position="630"/>
    </location>
</feature>
<feature type="compositionally biased region" description="Basic and acidic residues" evidence="2">
    <location>
        <begin position="1160"/>
        <end position="1307"/>
    </location>
</feature>
<name>F0XPT1_GROCL</name>
<feature type="compositionally biased region" description="Basic and acidic residues" evidence="2">
    <location>
        <begin position="1064"/>
        <end position="1073"/>
    </location>
</feature>
<feature type="compositionally biased region" description="Basic and acidic residues" evidence="2">
    <location>
        <begin position="948"/>
        <end position="986"/>
    </location>
</feature>
<feature type="repeat" description="ANK" evidence="1">
    <location>
        <begin position="514"/>
        <end position="546"/>
    </location>
</feature>
<feature type="region of interest" description="Disordered" evidence="2">
    <location>
        <begin position="771"/>
        <end position="1307"/>
    </location>
</feature>
<feature type="compositionally biased region" description="Low complexity" evidence="2">
    <location>
        <begin position="17"/>
        <end position="28"/>
    </location>
</feature>
<proteinExistence type="predicted"/>
<sequence length="1663" mass="184772">MDAQNATAAASMKPIASSISDSLSSRNVSESDRAKVASSTLAKASGSSRLPTAHSKDARLSLSRPPPLPASATPSQLQSSKELPSKEAPKSPATITAASSSFRGDASSTASREKQDEEGGGTDGNSEAETIVLSKDGSPAKPRNRKVIKHEDKRNGDCGSSISAHDDQSVPTRKHNSDRKENPSVKVEKALPTTTIGDEKGASTEGGLAPSSSLLQKKKCLQEKQLQSGHHQLLPGAKRASSSLSSAPASPPHSRQPSTNPHSESDSDRRAAKSPMLLLPPSKDKLRPTEKLIPNKRKAPKAESEDEAENRKARRQRLNGASEGDSTPHTGKVMKSQLHHGGHNGNTKPPTPRPQREPSRNRSISPQRRVHHRSLSTQLPSQSNGLSSKKKRPTPLQSTDYHSDESSASAGPHIRSSKPRSLTTPATADSTMSPAKIGPHKKHLDAHGQTFLARACARGEYDLAKQRLAERPEDLNVADFAGNTPLQIAALNGYGDIVKLLIDAGCNLDCVNHDKDTPLLDAVDNGHLEVVKLLLDAGVSPRKANVHGEEPLDRVSDDIENSTEIRAALVSARKREGERRHTSEENRHEHDEPRLSHGPDSPRRSPAPSSSLHSVAISRRAGTARATKTSNHLLYMPMDDKTLRLAAGRGDEETVTRILQVREAFDDPESMVAAARGGHDIVMQLLLALGRANPDPEPIASVPAEHATPMLAAIGQENLKVVNLLLEQNSFDPTRRFHGSAYYEIARQRAGPNWKEEEDLLKAAYDNFKKGHVGKDGKLRSPVRKDVEPRRVVRLDPSEELSRAHKRKLSSPSQDRGKKVSAKSTISATSTSPQEERPLPKRSEHSGSQADGRSSPKRSGAGSVPTGKHRRDDRSSAVPGPDRDTPTLHLKHVKSKKTDQEVVAISSEGETVKPRRKLISGRELKDEKEKQRRASLASTNTAPSKESTSPRESRSEDNAADKARAEKHRDRDRDRARQLKSEESRESLSGTDGGLAKRYRMSETPSSDKDAVEGPIKKRKLDGDGASISGKERKVSKVNGPSDDAIIRSIPSSSSRDTPKSVSKRRDDDDRKGLPSLLKTKKRDSSSDRGRKSSTKLLANEKSIHVKSEDTDIEMTDAGSEVRASGGSDAVRTNSEIRVLQRARDDERKAAQAEIQVAEVSRKKEEEAKRLRQEEEGKRKREEDDRRKREDERCKREEESKRKEEEVRKKREEEERNERERKRVEDEERKRKEEERKRKEEVERKRREDEEKRKRAEEERLRQEQVAKEAAEEARRKREDDERKERERQERDRKERERVRAEREAEEVHRRQVEEEERVRISKLPALLQWLCQSTNCRSSTTAHKFRMMQGVRYDCINPSATGAAIGREQWLLNTQAALILGDKDLSLAKYPSWQHAPVSIIAKRIIWRLETDRYALTEPDLYDLGKQLPDYYEGSDPDTMSYQVVERLRGEAWEKFSATDMFFVKASDVMSIVPNFPHLRDVRLVMAYRELPEDEAQLSTFKVTQKWKNDPDGDRFYGFAPRNKYYINGQMVKEERPGFSAVSKTPFPEVRVPRRRGIVAVSVDDPDYRRLCKEQGIEPVAMASDAQSPVHTTGVALSPKSVAAKTNGKTAHSQDGLNGDTVDLMQTSPLSTAQKTPRQVNGINGTNGTNGTNGINGINGHS</sequence>
<feature type="compositionally biased region" description="Low complexity" evidence="2">
    <location>
        <begin position="237"/>
        <end position="258"/>
    </location>
</feature>
<feature type="compositionally biased region" description="Basic and acidic residues" evidence="2">
    <location>
        <begin position="573"/>
        <end position="603"/>
    </location>
</feature>
<feature type="compositionally biased region" description="Polar residues" evidence="2">
    <location>
        <begin position="93"/>
        <end position="110"/>
    </location>
</feature>
<reference evidence="5 6" key="1">
    <citation type="journal article" date="2011" name="Proc. Natl. Acad. Sci. U.S.A.">
        <title>Genome and transcriptome analyses of the mountain pine beetle-fungal symbiont Grosmannia clavigera, a lodgepole pine pathogen.</title>
        <authorList>
            <person name="DiGuistini S."/>
            <person name="Wang Y."/>
            <person name="Liao N.Y."/>
            <person name="Taylor G."/>
            <person name="Tanguay P."/>
            <person name="Feau N."/>
            <person name="Henrissat B."/>
            <person name="Chan S.K."/>
            <person name="Hesse-Orce U."/>
            <person name="Alamouti S.M."/>
            <person name="Tsui C.K.M."/>
            <person name="Docking R.T."/>
            <person name="Levasseur A."/>
            <person name="Haridas S."/>
            <person name="Robertson G."/>
            <person name="Birol I."/>
            <person name="Holt R.A."/>
            <person name="Marra M.A."/>
            <person name="Hamelin R.C."/>
            <person name="Hirst M."/>
            <person name="Jones S.J.M."/>
            <person name="Bohlmann J."/>
            <person name="Breuil C."/>
        </authorList>
    </citation>
    <scope>NUCLEOTIDE SEQUENCE [LARGE SCALE GENOMIC DNA]</scope>
    <source>
        <strain evidence="6">kw1407 / UAMH 11150</strain>
    </source>
</reference>
<dbReference type="GO" id="GO:0005654">
    <property type="term" value="C:nucleoplasm"/>
    <property type="evidence" value="ECO:0007669"/>
    <property type="project" value="TreeGrafter"/>
</dbReference>
<dbReference type="PROSITE" id="PS50088">
    <property type="entry name" value="ANK_REPEAT"/>
    <property type="match status" value="2"/>
</dbReference>
<feature type="compositionally biased region" description="Basic and acidic residues" evidence="2">
    <location>
        <begin position="870"/>
        <end position="886"/>
    </location>
</feature>
<organism evidence="6">
    <name type="scientific">Grosmannia clavigera (strain kw1407 / UAMH 11150)</name>
    <name type="common">Blue stain fungus</name>
    <name type="synonym">Graphiocladiella clavigera</name>
    <dbReference type="NCBI Taxonomy" id="655863"/>
    <lineage>
        <taxon>Eukaryota</taxon>
        <taxon>Fungi</taxon>
        <taxon>Dikarya</taxon>
        <taxon>Ascomycota</taxon>
        <taxon>Pezizomycotina</taxon>
        <taxon>Sordariomycetes</taxon>
        <taxon>Sordariomycetidae</taxon>
        <taxon>Ophiostomatales</taxon>
        <taxon>Ophiostomataceae</taxon>
        <taxon>Leptographium</taxon>
    </lineage>
</organism>
<feature type="compositionally biased region" description="Low complexity" evidence="2">
    <location>
        <begin position="822"/>
        <end position="832"/>
    </location>
</feature>
<evidence type="ECO:0000259" key="4">
    <source>
        <dbReference type="Pfam" id="PF24521"/>
    </source>
</evidence>
<feature type="compositionally biased region" description="Basic and acidic residues" evidence="2">
    <location>
        <begin position="771"/>
        <end position="803"/>
    </location>
</feature>
<feature type="compositionally biased region" description="Polar residues" evidence="2">
    <location>
        <begin position="419"/>
        <end position="433"/>
    </location>
</feature>
<evidence type="ECO:0000256" key="2">
    <source>
        <dbReference type="SAM" id="MobiDB-lite"/>
    </source>
</evidence>
<dbReference type="PROSITE" id="PS50297">
    <property type="entry name" value="ANK_REP_REGION"/>
    <property type="match status" value="2"/>
</dbReference>
<evidence type="ECO:0000313" key="6">
    <source>
        <dbReference type="Proteomes" id="UP000007796"/>
    </source>
</evidence>
<dbReference type="InParanoid" id="F0XPT1"/>
<evidence type="ECO:0000259" key="3">
    <source>
        <dbReference type="Pfam" id="PF24513"/>
    </source>
</evidence>
<dbReference type="RefSeq" id="XP_014169606.1">
    <property type="nucleotide sequence ID" value="XM_014314131.1"/>
</dbReference>
<dbReference type="SMART" id="SM00248">
    <property type="entry name" value="ANK"/>
    <property type="match status" value="5"/>
</dbReference>
<dbReference type="SUPFAM" id="SSF48403">
    <property type="entry name" value="Ankyrin repeat"/>
    <property type="match status" value="1"/>
</dbReference>
<dbReference type="Pfam" id="PF12796">
    <property type="entry name" value="Ank_2"/>
    <property type="match status" value="1"/>
</dbReference>
<feature type="domain" description="KRIT1 ARM-repeats" evidence="4">
    <location>
        <begin position="622"/>
        <end position="769"/>
    </location>
</feature>
<keyword evidence="1" id="KW-0040">ANK repeat</keyword>
<evidence type="ECO:0000256" key="1">
    <source>
        <dbReference type="PROSITE-ProRule" id="PRU00023"/>
    </source>
</evidence>
<accession>F0XPT1</accession>
<feature type="compositionally biased region" description="Polar residues" evidence="2">
    <location>
        <begin position="936"/>
        <end position="947"/>
    </location>
</feature>
<dbReference type="STRING" id="655863.F0XPT1"/>
<feature type="compositionally biased region" description="Basic and acidic residues" evidence="2">
    <location>
        <begin position="1142"/>
        <end position="1151"/>
    </location>
</feature>
<dbReference type="PANTHER" id="PTHR24149">
    <property type="entry name" value="ANKYRIN REPEAT DOMAIN-CONTAINING PROTEIN 12"/>
    <property type="match status" value="1"/>
</dbReference>
<dbReference type="Pfam" id="PF24521">
    <property type="entry name" value="Ank_KRIT1"/>
    <property type="match status" value="1"/>
</dbReference>
<dbReference type="InterPro" id="IPR056485">
    <property type="entry name" value="ARM_KRIT1"/>
</dbReference>
<dbReference type="eggNOG" id="KOG0504">
    <property type="taxonomic scope" value="Eukaryota"/>
</dbReference>
<dbReference type="HOGENOM" id="CLU_002229_0_0_1"/>
<feature type="compositionally biased region" description="Polar residues" evidence="2">
    <location>
        <begin position="1631"/>
        <end position="1640"/>
    </location>
</feature>
<feature type="region of interest" description="Disordered" evidence="2">
    <location>
        <begin position="1"/>
        <end position="441"/>
    </location>
</feature>
<dbReference type="Proteomes" id="UP000007796">
    <property type="component" value="Unassembled WGS sequence"/>
</dbReference>
<feature type="compositionally biased region" description="Polar residues" evidence="2">
    <location>
        <begin position="37"/>
        <end position="50"/>
    </location>
</feature>
<dbReference type="EMBL" id="GL629801">
    <property type="protein sequence ID" value="EFX00124.1"/>
    <property type="molecule type" value="Genomic_DNA"/>
</dbReference>
<dbReference type="InterPro" id="IPR036770">
    <property type="entry name" value="Ankyrin_rpt-contain_sf"/>
</dbReference>
<feature type="compositionally biased region" description="Basic and acidic residues" evidence="2">
    <location>
        <begin position="920"/>
        <end position="932"/>
    </location>
</feature>
<gene>
    <name evidence="5" type="ORF">CMQ_7126</name>
</gene>
<evidence type="ECO:0000313" key="5">
    <source>
        <dbReference type="EMBL" id="EFX00124.1"/>
    </source>
</evidence>
<dbReference type="Pfam" id="PF24513">
    <property type="entry name" value="DUF7593"/>
    <property type="match status" value="1"/>
</dbReference>